<evidence type="ECO:0000313" key="7">
    <source>
        <dbReference type="Proteomes" id="UP000568380"/>
    </source>
</evidence>
<dbReference type="GO" id="GO:0003700">
    <property type="term" value="F:DNA-binding transcription factor activity"/>
    <property type="evidence" value="ECO:0007669"/>
    <property type="project" value="InterPro"/>
</dbReference>
<keyword evidence="4" id="KW-0804">Transcription</keyword>
<dbReference type="RefSeq" id="WP_184975036.1">
    <property type="nucleotide sequence ID" value="NZ_JACHIN010000025.1"/>
</dbReference>
<dbReference type="SUPFAM" id="SSF51215">
    <property type="entry name" value="Regulatory protein AraC"/>
    <property type="match status" value="1"/>
</dbReference>
<reference evidence="6 7" key="1">
    <citation type="submission" date="2020-08" db="EMBL/GenBank/DDBJ databases">
        <title>Genomic Encyclopedia of Type Strains, Phase IV (KMG-IV): sequencing the most valuable type-strain genomes for metagenomic binning, comparative biology and taxonomic classification.</title>
        <authorList>
            <person name="Goeker M."/>
        </authorList>
    </citation>
    <scope>NUCLEOTIDE SEQUENCE [LARGE SCALE GENOMIC DNA]</scope>
    <source>
        <strain evidence="6 7">DSM 45385</strain>
    </source>
</reference>
<dbReference type="PANTHER" id="PTHR46796">
    <property type="entry name" value="HTH-TYPE TRANSCRIPTIONAL ACTIVATOR RHAS-RELATED"/>
    <property type="match status" value="1"/>
</dbReference>
<keyword evidence="1" id="KW-0805">Transcription regulation</keyword>
<evidence type="ECO:0000256" key="1">
    <source>
        <dbReference type="ARBA" id="ARBA00023015"/>
    </source>
</evidence>
<dbReference type="InterPro" id="IPR018062">
    <property type="entry name" value="HTH_AraC-typ_CS"/>
</dbReference>
<dbReference type="AlphaFoldDB" id="A0A7W8AED9"/>
<dbReference type="GO" id="GO:0043565">
    <property type="term" value="F:sequence-specific DNA binding"/>
    <property type="evidence" value="ECO:0007669"/>
    <property type="project" value="InterPro"/>
</dbReference>
<dbReference type="InterPro" id="IPR014710">
    <property type="entry name" value="RmlC-like_jellyroll"/>
</dbReference>
<dbReference type="InterPro" id="IPR037923">
    <property type="entry name" value="HTH-like"/>
</dbReference>
<dbReference type="Gene3D" id="2.60.120.10">
    <property type="entry name" value="Jelly Rolls"/>
    <property type="match status" value="1"/>
</dbReference>
<dbReference type="InterPro" id="IPR009057">
    <property type="entry name" value="Homeodomain-like_sf"/>
</dbReference>
<dbReference type="EMBL" id="JACHIN010000025">
    <property type="protein sequence ID" value="MBB5084667.1"/>
    <property type="molecule type" value="Genomic_DNA"/>
</dbReference>
<comment type="caution">
    <text evidence="6">The sequence shown here is derived from an EMBL/GenBank/DDBJ whole genome shotgun (WGS) entry which is preliminary data.</text>
</comment>
<keyword evidence="7" id="KW-1185">Reference proteome</keyword>
<keyword evidence="3" id="KW-0010">Activator</keyword>
<dbReference type="InterPro" id="IPR018060">
    <property type="entry name" value="HTH_AraC"/>
</dbReference>
<dbReference type="Pfam" id="PF12833">
    <property type="entry name" value="HTH_18"/>
    <property type="match status" value="1"/>
</dbReference>
<gene>
    <name evidence="6" type="ORF">HNR40_010178</name>
</gene>
<protein>
    <submittedName>
        <fullName evidence="6">AraC-like DNA-binding protein</fullName>
    </submittedName>
</protein>
<dbReference type="InterPro" id="IPR050204">
    <property type="entry name" value="AraC_XylS_family_regulators"/>
</dbReference>
<dbReference type="Pfam" id="PF07883">
    <property type="entry name" value="Cupin_2"/>
    <property type="match status" value="1"/>
</dbReference>
<dbReference type="Proteomes" id="UP000568380">
    <property type="component" value="Unassembled WGS sequence"/>
</dbReference>
<evidence type="ECO:0000256" key="2">
    <source>
        <dbReference type="ARBA" id="ARBA00023125"/>
    </source>
</evidence>
<dbReference type="SUPFAM" id="SSF46689">
    <property type="entry name" value="Homeodomain-like"/>
    <property type="match status" value="2"/>
</dbReference>
<organism evidence="6 7">
    <name type="scientific">Nonomuraea endophytica</name>
    <dbReference type="NCBI Taxonomy" id="714136"/>
    <lineage>
        <taxon>Bacteria</taxon>
        <taxon>Bacillati</taxon>
        <taxon>Actinomycetota</taxon>
        <taxon>Actinomycetes</taxon>
        <taxon>Streptosporangiales</taxon>
        <taxon>Streptosporangiaceae</taxon>
        <taxon>Nonomuraea</taxon>
    </lineage>
</organism>
<dbReference type="Gene3D" id="1.10.10.60">
    <property type="entry name" value="Homeodomain-like"/>
    <property type="match status" value="2"/>
</dbReference>
<name>A0A7W8AED9_9ACTN</name>
<accession>A0A7W8AED9</accession>
<evidence type="ECO:0000313" key="6">
    <source>
        <dbReference type="EMBL" id="MBB5084667.1"/>
    </source>
</evidence>
<dbReference type="PROSITE" id="PS01124">
    <property type="entry name" value="HTH_ARAC_FAMILY_2"/>
    <property type="match status" value="1"/>
</dbReference>
<sequence length="273" mass="30470">MSRILKVVPLAQVIGLRAFHVTSGPMPRSHIHPELEFNLVLSGTARYTTAAGPVDLPRGRLAVFWGGYPHRLVSERDVDFLWVTVPLSAVIGQPALQSALDRLLQGHFLYGTAREATHDRFLMRRWEEELRLGRRPVADEAEICLLELHARLARLATGRRPATGAVEARSAERMLAVIARGYTGDLTVEEIARAAGVHPTYAAMAFKQALGMPIWQYVTQLRLAHARRLLSGTDWGVDRIAHASGFQTRSSFYRAFRQAHDQTPTEYRSAGET</sequence>
<proteinExistence type="predicted"/>
<keyword evidence="2 6" id="KW-0238">DNA-binding</keyword>
<feature type="domain" description="HTH araC/xylS-type" evidence="5">
    <location>
        <begin position="172"/>
        <end position="270"/>
    </location>
</feature>
<evidence type="ECO:0000259" key="5">
    <source>
        <dbReference type="PROSITE" id="PS01124"/>
    </source>
</evidence>
<evidence type="ECO:0000256" key="4">
    <source>
        <dbReference type="ARBA" id="ARBA00023163"/>
    </source>
</evidence>
<dbReference type="PROSITE" id="PS00041">
    <property type="entry name" value="HTH_ARAC_FAMILY_1"/>
    <property type="match status" value="1"/>
</dbReference>
<dbReference type="InterPro" id="IPR013096">
    <property type="entry name" value="Cupin_2"/>
</dbReference>
<dbReference type="SMART" id="SM00342">
    <property type="entry name" value="HTH_ARAC"/>
    <property type="match status" value="1"/>
</dbReference>
<evidence type="ECO:0000256" key="3">
    <source>
        <dbReference type="ARBA" id="ARBA00023159"/>
    </source>
</evidence>